<keyword evidence="3" id="KW-1185">Reference proteome</keyword>
<sequence>MAIIRTYRRRDDGSLEFREAWYETYADGGLGQFVINHGSVGHQSTTKDVQDVDEETGESLLAGFELQCREDGFAELAAEEQFWVVAQYPAKSEGGYGQRLRDTAVQVLTPHLAWRGLGTVESAEFAPGKLNIRILTPDVKAAVSAIKTAIRDNNLDFSKLRLAAAPYGEPEKLKQKHPLPPKPFSLD</sequence>
<protein>
    <submittedName>
        <fullName evidence="2">Uncharacterized protein</fullName>
    </submittedName>
</protein>
<accession>A0ABP7CY92</accession>
<organism evidence="2 3">
    <name type="scientific">Zhihengliuella alba</name>
    <dbReference type="NCBI Taxonomy" id="547018"/>
    <lineage>
        <taxon>Bacteria</taxon>
        <taxon>Bacillati</taxon>
        <taxon>Actinomycetota</taxon>
        <taxon>Actinomycetes</taxon>
        <taxon>Micrococcales</taxon>
        <taxon>Micrococcaceae</taxon>
        <taxon>Zhihengliuella</taxon>
    </lineage>
</organism>
<dbReference type="EMBL" id="BAABCJ010000001">
    <property type="protein sequence ID" value="GAA3696049.1"/>
    <property type="molecule type" value="Genomic_DNA"/>
</dbReference>
<reference evidence="3" key="1">
    <citation type="journal article" date="2019" name="Int. J. Syst. Evol. Microbiol.">
        <title>The Global Catalogue of Microorganisms (GCM) 10K type strain sequencing project: providing services to taxonomists for standard genome sequencing and annotation.</title>
        <authorList>
            <consortium name="The Broad Institute Genomics Platform"/>
            <consortium name="The Broad Institute Genome Sequencing Center for Infectious Disease"/>
            <person name="Wu L."/>
            <person name="Ma J."/>
        </authorList>
    </citation>
    <scope>NUCLEOTIDE SEQUENCE [LARGE SCALE GENOMIC DNA]</scope>
    <source>
        <strain evidence="3">JCM 16961</strain>
    </source>
</reference>
<gene>
    <name evidence="2" type="ORF">GCM10022377_06040</name>
</gene>
<evidence type="ECO:0000313" key="3">
    <source>
        <dbReference type="Proteomes" id="UP001501536"/>
    </source>
</evidence>
<name>A0ABP7CY92_9MICC</name>
<dbReference type="Proteomes" id="UP001501536">
    <property type="component" value="Unassembled WGS sequence"/>
</dbReference>
<evidence type="ECO:0000313" key="2">
    <source>
        <dbReference type="EMBL" id="GAA3696049.1"/>
    </source>
</evidence>
<proteinExistence type="predicted"/>
<dbReference type="RefSeq" id="WP_344879753.1">
    <property type="nucleotide sequence ID" value="NZ_BAABCJ010000001.1"/>
</dbReference>
<comment type="caution">
    <text evidence="2">The sequence shown here is derived from an EMBL/GenBank/DDBJ whole genome shotgun (WGS) entry which is preliminary data.</text>
</comment>
<evidence type="ECO:0000256" key="1">
    <source>
        <dbReference type="SAM" id="MobiDB-lite"/>
    </source>
</evidence>
<feature type="region of interest" description="Disordered" evidence="1">
    <location>
        <begin position="168"/>
        <end position="187"/>
    </location>
</feature>